<proteinExistence type="predicted"/>
<name>A0A6B0S2B2_9CETA</name>
<sequence length="196" mass="22043">MRTKDQALCRHRRPQQGKVEDNSQTKQISEIYISDNIHSPGHPVKRSPSEVSLTFAMTQQGFYPPRTWVESSGRAILKDLHRCSPVSVTLDVFAPQHRALDDRNSVRWGQSEKRKTKPESGLKRWLLTRVTSTHPGGKSGEMEDTRIQEDADGDSHRRKLSGRDGAEADRAKPPALTRGHWSAAHAPLLRPPSLTD</sequence>
<keyword evidence="3" id="KW-1185">Reference proteome</keyword>
<evidence type="ECO:0000313" key="2">
    <source>
        <dbReference type="EMBL" id="MXQ95601.1"/>
    </source>
</evidence>
<feature type="compositionally biased region" description="Basic and acidic residues" evidence="1">
    <location>
        <begin position="104"/>
        <end position="122"/>
    </location>
</feature>
<evidence type="ECO:0000313" key="3">
    <source>
        <dbReference type="Proteomes" id="UP000322234"/>
    </source>
</evidence>
<feature type="region of interest" description="Disordered" evidence="1">
    <location>
        <begin position="1"/>
        <end position="26"/>
    </location>
</feature>
<dbReference type="Proteomes" id="UP000322234">
    <property type="component" value="Unassembled WGS sequence"/>
</dbReference>
<accession>A0A6B0S2B2</accession>
<dbReference type="EMBL" id="VBQZ03000140">
    <property type="protein sequence ID" value="MXQ95601.1"/>
    <property type="molecule type" value="Genomic_DNA"/>
</dbReference>
<evidence type="ECO:0000256" key="1">
    <source>
        <dbReference type="SAM" id="MobiDB-lite"/>
    </source>
</evidence>
<dbReference type="AlphaFoldDB" id="A0A6B0S2B2"/>
<protein>
    <submittedName>
        <fullName evidence="2">Uncharacterized protein</fullName>
    </submittedName>
</protein>
<reference evidence="2" key="1">
    <citation type="submission" date="2019-10" db="EMBL/GenBank/DDBJ databases">
        <title>The sequence and de novo assembly of the wild yak genome.</title>
        <authorList>
            <person name="Liu Y."/>
        </authorList>
    </citation>
    <scope>NUCLEOTIDE SEQUENCE [LARGE SCALE GENOMIC DNA]</scope>
    <source>
        <strain evidence="2">WY2019</strain>
    </source>
</reference>
<feature type="region of interest" description="Disordered" evidence="1">
    <location>
        <begin position="104"/>
        <end position="196"/>
    </location>
</feature>
<feature type="compositionally biased region" description="Basic and acidic residues" evidence="1">
    <location>
        <begin position="140"/>
        <end position="172"/>
    </location>
</feature>
<gene>
    <name evidence="2" type="ORF">E5288_WYG015664</name>
</gene>
<comment type="caution">
    <text evidence="2">The sequence shown here is derived from an EMBL/GenBank/DDBJ whole genome shotgun (WGS) entry which is preliminary data.</text>
</comment>
<organism evidence="2 3">
    <name type="scientific">Bos mutus</name>
    <name type="common">wild yak</name>
    <dbReference type="NCBI Taxonomy" id="72004"/>
    <lineage>
        <taxon>Eukaryota</taxon>
        <taxon>Metazoa</taxon>
        <taxon>Chordata</taxon>
        <taxon>Craniata</taxon>
        <taxon>Vertebrata</taxon>
        <taxon>Euteleostomi</taxon>
        <taxon>Mammalia</taxon>
        <taxon>Eutheria</taxon>
        <taxon>Laurasiatheria</taxon>
        <taxon>Artiodactyla</taxon>
        <taxon>Ruminantia</taxon>
        <taxon>Pecora</taxon>
        <taxon>Bovidae</taxon>
        <taxon>Bovinae</taxon>
        <taxon>Bos</taxon>
    </lineage>
</organism>